<dbReference type="Gene3D" id="1.20.5.3310">
    <property type="match status" value="1"/>
</dbReference>
<evidence type="ECO:0000256" key="7">
    <source>
        <dbReference type="ARBA" id="ARBA00023010"/>
    </source>
</evidence>
<proteinExistence type="inferred from homology"/>
<keyword evidence="7 9" id="KW-0811">Translocation</keyword>
<dbReference type="EMBL" id="CP159218">
    <property type="protein sequence ID" value="XCG62453.1"/>
    <property type="molecule type" value="Genomic_DNA"/>
</dbReference>
<dbReference type="PANTHER" id="PTHR42982">
    <property type="entry name" value="SEC-INDEPENDENT PROTEIN TRANSLOCASE PROTEIN TATA"/>
    <property type="match status" value="1"/>
</dbReference>
<feature type="compositionally biased region" description="Polar residues" evidence="10">
    <location>
        <begin position="60"/>
        <end position="71"/>
    </location>
</feature>
<feature type="compositionally biased region" description="Basic and acidic residues" evidence="10">
    <location>
        <begin position="45"/>
        <end position="59"/>
    </location>
</feature>
<protein>
    <recommendedName>
        <fullName evidence="9">Sec-independent protein translocase protein TatA</fullName>
    </recommendedName>
</protein>
<comment type="subunit">
    <text evidence="9">The Tat system comprises two distinct complexes: a TatABC complex, containing multiple copies of TatA, TatB and TatC subunits, and a separate TatA complex, containing only TatA subunits. Substrates initially bind to the TatABC complex, which probably triggers association of the separate TatA complex to form the active translocon.</text>
</comment>
<evidence type="ECO:0000256" key="3">
    <source>
        <dbReference type="ARBA" id="ARBA00022475"/>
    </source>
</evidence>
<comment type="function">
    <text evidence="9">Part of the twin-arginine translocation (Tat) system that transports large folded proteins containing a characteristic twin-arginine motif in their signal peptide across membranes. TatA could form the protein-conducting channel of the Tat system.</text>
</comment>
<gene>
    <name evidence="9 11" type="primary">tatA</name>
    <name evidence="11" type="ORF">ABLG96_14485</name>
</gene>
<feature type="region of interest" description="Disordered" evidence="10">
    <location>
        <begin position="40"/>
        <end position="79"/>
    </location>
</feature>
<dbReference type="RefSeq" id="WP_353648068.1">
    <property type="nucleotide sequence ID" value="NZ_CP159218.1"/>
</dbReference>
<dbReference type="GO" id="GO:0008320">
    <property type="term" value="F:protein transmembrane transporter activity"/>
    <property type="evidence" value="ECO:0007669"/>
    <property type="project" value="UniProtKB-UniRule"/>
</dbReference>
<evidence type="ECO:0000256" key="8">
    <source>
        <dbReference type="ARBA" id="ARBA00023136"/>
    </source>
</evidence>
<dbReference type="GO" id="GO:0043953">
    <property type="term" value="P:protein transport by the Tat complex"/>
    <property type="evidence" value="ECO:0007669"/>
    <property type="project" value="UniProtKB-UniRule"/>
</dbReference>
<dbReference type="GO" id="GO:0033281">
    <property type="term" value="C:TAT protein transport complex"/>
    <property type="evidence" value="ECO:0007669"/>
    <property type="project" value="UniProtKB-UniRule"/>
</dbReference>
<accession>A0AAU8DJX1</accession>
<dbReference type="PANTHER" id="PTHR42982:SF8">
    <property type="entry name" value="SEC-INDEPENDENT PROTEIN TRANSLOCASE PROTEIN TATA"/>
    <property type="match status" value="1"/>
</dbReference>
<keyword evidence="8 9" id="KW-0472">Membrane</keyword>
<evidence type="ECO:0000256" key="10">
    <source>
        <dbReference type="SAM" id="MobiDB-lite"/>
    </source>
</evidence>
<dbReference type="AlphaFoldDB" id="A0AAU8DJX1"/>
<reference evidence="11" key="1">
    <citation type="submission" date="2024-05" db="EMBL/GenBank/DDBJ databases">
        <authorList>
            <person name="Cai S.Y."/>
            <person name="Jin L.M."/>
            <person name="Li H.R."/>
        </authorList>
    </citation>
    <scope>NUCLEOTIDE SEQUENCE</scope>
    <source>
        <strain evidence="11">A5-74</strain>
    </source>
</reference>
<dbReference type="HAMAP" id="MF_00236">
    <property type="entry name" value="TatA_E"/>
    <property type="match status" value="1"/>
</dbReference>
<dbReference type="NCBIfam" id="NF001854">
    <property type="entry name" value="PRK00575.1"/>
    <property type="match status" value="1"/>
</dbReference>
<evidence type="ECO:0000256" key="5">
    <source>
        <dbReference type="ARBA" id="ARBA00022927"/>
    </source>
</evidence>
<sequence length="139" mass="14754">MGGLSWWHWLIIIAAFILIFGARKLPDAARGVGRSLRILKSEVNAMHEDDEKREKKPSETDASASEPTPTAQLEPAAPVHQVAVQSVPAQSVPVQAVPVQPVPVQPVPVQPIPAQAAPAAVPVPRAAEQFSDPTRPTGS</sequence>
<organism evidence="11">
    <name type="scientific">Nakamurella sp. A5-74</name>
    <dbReference type="NCBI Taxonomy" id="3158264"/>
    <lineage>
        <taxon>Bacteria</taxon>
        <taxon>Bacillati</taxon>
        <taxon>Actinomycetota</taxon>
        <taxon>Actinomycetes</taxon>
        <taxon>Nakamurellales</taxon>
        <taxon>Nakamurellaceae</taxon>
        <taxon>Nakamurella</taxon>
    </lineage>
</organism>
<keyword evidence="6 9" id="KW-1133">Transmembrane helix</keyword>
<dbReference type="InterPro" id="IPR003369">
    <property type="entry name" value="TatA/B/E"/>
</dbReference>
<feature type="compositionally biased region" description="Low complexity" evidence="10">
    <location>
        <begin position="114"/>
        <end position="127"/>
    </location>
</feature>
<evidence type="ECO:0000256" key="4">
    <source>
        <dbReference type="ARBA" id="ARBA00022692"/>
    </source>
</evidence>
<feature type="region of interest" description="Disordered" evidence="10">
    <location>
        <begin position="114"/>
        <end position="139"/>
    </location>
</feature>
<dbReference type="Pfam" id="PF02416">
    <property type="entry name" value="TatA_B_E"/>
    <property type="match status" value="1"/>
</dbReference>
<keyword evidence="2 9" id="KW-0813">Transport</keyword>
<evidence type="ECO:0000256" key="2">
    <source>
        <dbReference type="ARBA" id="ARBA00022448"/>
    </source>
</evidence>
<evidence type="ECO:0000256" key="9">
    <source>
        <dbReference type="HAMAP-Rule" id="MF_00236"/>
    </source>
</evidence>
<dbReference type="InterPro" id="IPR006312">
    <property type="entry name" value="TatA/E"/>
</dbReference>
<evidence type="ECO:0000313" key="11">
    <source>
        <dbReference type="EMBL" id="XCG62453.1"/>
    </source>
</evidence>
<evidence type="ECO:0000256" key="6">
    <source>
        <dbReference type="ARBA" id="ARBA00022989"/>
    </source>
</evidence>
<feature type="transmembrane region" description="Helical" evidence="9">
    <location>
        <begin position="6"/>
        <end position="25"/>
    </location>
</feature>
<comment type="similarity">
    <text evidence="9">Belongs to the TatA/E family.</text>
</comment>
<evidence type="ECO:0000256" key="1">
    <source>
        <dbReference type="ARBA" id="ARBA00004162"/>
    </source>
</evidence>
<keyword evidence="5 9" id="KW-0653">Protein transport</keyword>
<comment type="subcellular location">
    <subcellularLocation>
        <location evidence="1 9">Cell membrane</location>
        <topology evidence="1 9">Single-pass membrane protein</topology>
    </subcellularLocation>
</comment>
<name>A0AAU8DJX1_9ACTN</name>
<keyword evidence="4 9" id="KW-0812">Transmembrane</keyword>
<keyword evidence="3 9" id="KW-1003">Cell membrane</keyword>